<accession>A0AAD3XVG0</accession>
<protein>
    <submittedName>
        <fullName evidence="1">Uncharacterized protein</fullName>
    </submittedName>
</protein>
<dbReference type="Proteomes" id="UP001279734">
    <property type="component" value="Unassembled WGS sequence"/>
</dbReference>
<keyword evidence="2" id="KW-1185">Reference proteome</keyword>
<comment type="caution">
    <text evidence="1">The sequence shown here is derived from an EMBL/GenBank/DDBJ whole genome shotgun (WGS) entry which is preliminary data.</text>
</comment>
<evidence type="ECO:0000313" key="1">
    <source>
        <dbReference type="EMBL" id="GMH17701.1"/>
    </source>
</evidence>
<evidence type="ECO:0000313" key="2">
    <source>
        <dbReference type="Proteomes" id="UP001279734"/>
    </source>
</evidence>
<proteinExistence type="predicted"/>
<dbReference type="EMBL" id="BSYO01000018">
    <property type="protein sequence ID" value="GMH17701.1"/>
    <property type="molecule type" value="Genomic_DNA"/>
</dbReference>
<gene>
    <name evidence="1" type="ORF">Nepgr_019542</name>
</gene>
<reference evidence="1" key="1">
    <citation type="submission" date="2023-05" db="EMBL/GenBank/DDBJ databases">
        <title>Nepenthes gracilis genome sequencing.</title>
        <authorList>
            <person name="Fukushima K."/>
        </authorList>
    </citation>
    <scope>NUCLEOTIDE SEQUENCE</scope>
    <source>
        <strain evidence="1">SING2019-196</strain>
    </source>
</reference>
<organism evidence="1 2">
    <name type="scientific">Nepenthes gracilis</name>
    <name type="common">Slender pitcher plant</name>
    <dbReference type="NCBI Taxonomy" id="150966"/>
    <lineage>
        <taxon>Eukaryota</taxon>
        <taxon>Viridiplantae</taxon>
        <taxon>Streptophyta</taxon>
        <taxon>Embryophyta</taxon>
        <taxon>Tracheophyta</taxon>
        <taxon>Spermatophyta</taxon>
        <taxon>Magnoliopsida</taxon>
        <taxon>eudicotyledons</taxon>
        <taxon>Gunneridae</taxon>
        <taxon>Pentapetalae</taxon>
        <taxon>Caryophyllales</taxon>
        <taxon>Nepenthaceae</taxon>
        <taxon>Nepenthes</taxon>
    </lineage>
</organism>
<dbReference type="AlphaFoldDB" id="A0AAD3XVG0"/>
<sequence>MAPRRSILALGETAKAWLKVSVNDAQILHLVGFKARNNGTQNPSPNRAYGLLNLPFSFTALFMARASQGSQRSSARHCVQTAPLMKPGRAPVNDAQSFQQNAKTTLQWHLPPPPSFPAKRGIGLSMASPRCSPQTDCGPPLLAARVLGRVSPKMHHEASWQVKA</sequence>
<name>A0AAD3XVG0_NEPGR</name>